<proteinExistence type="predicted"/>
<keyword evidence="2" id="KW-1185">Reference proteome</keyword>
<gene>
    <name evidence="1" type="ORF">NQ176_g1934</name>
</gene>
<protein>
    <submittedName>
        <fullName evidence="1">Uncharacterized protein</fullName>
    </submittedName>
</protein>
<evidence type="ECO:0000313" key="2">
    <source>
        <dbReference type="Proteomes" id="UP001143910"/>
    </source>
</evidence>
<comment type="caution">
    <text evidence="1">The sequence shown here is derived from an EMBL/GenBank/DDBJ whole genome shotgun (WGS) entry which is preliminary data.</text>
</comment>
<sequence>MMESKTKVHELEMRQDGGGIAPPRGHPLHTQVEAAHLFRQTSNGEYAGRVLIPQPTSDPRDPLTWSPWRKHLTFASILLFVLLSNFGVSIATPAFGAFIHSFHITPAKASYLVTYQILLLGIGNLFWMPLSLKFGKRPICVVASALFFASAVWSATAQSYASLLASRIFAGFAGSASEAIGPAVVADVYFLHERATLTGIYTFMIGAGPALGGIFSGLIIDATPNWRWIFWMVFITNGVCFLSIVLFFQETNFIRPAGAESGDDNSTGTVPGVVQSDYTFAKGLSLTGWHDRETSLLLYFYRPIQLLFYPTIMWAAICYGVSLGWLLFQSSANSVLFSEVYHFSPLAIGNLYISNIIGAVIGFVYSGPFCDWFVAVVTKRHSGYFQPEYRLFLMIPPLIFGPVGLLMWGLGIHHELHWSVAAVGFGVTYAILCSVPNIGIAYVIDSYRPVAGEAMTSLTAFKNTFAFGFSFAVFPWIDRNGVAIYQTIIEVVIFLTTIPVFFFGERLRRWSSKFDV</sequence>
<evidence type="ECO:0000313" key="1">
    <source>
        <dbReference type="EMBL" id="KAJ2981588.1"/>
    </source>
</evidence>
<dbReference type="Proteomes" id="UP001143910">
    <property type="component" value="Unassembled WGS sequence"/>
</dbReference>
<dbReference type="EMBL" id="JANJQO010000122">
    <property type="protein sequence ID" value="KAJ2981588.1"/>
    <property type="molecule type" value="Genomic_DNA"/>
</dbReference>
<accession>A0ACC1NTC2</accession>
<reference evidence="1" key="1">
    <citation type="submission" date="2022-08" db="EMBL/GenBank/DDBJ databases">
        <title>Genome Sequence of Lecanicillium fungicola.</title>
        <authorList>
            <person name="Buettner E."/>
        </authorList>
    </citation>
    <scope>NUCLEOTIDE SEQUENCE</scope>
    <source>
        <strain evidence="1">Babe33</strain>
    </source>
</reference>
<name>A0ACC1NTC2_9HYPO</name>
<organism evidence="1 2">
    <name type="scientific">Zarea fungicola</name>
    <dbReference type="NCBI Taxonomy" id="93591"/>
    <lineage>
        <taxon>Eukaryota</taxon>
        <taxon>Fungi</taxon>
        <taxon>Dikarya</taxon>
        <taxon>Ascomycota</taxon>
        <taxon>Pezizomycotina</taxon>
        <taxon>Sordariomycetes</taxon>
        <taxon>Hypocreomycetidae</taxon>
        <taxon>Hypocreales</taxon>
        <taxon>Cordycipitaceae</taxon>
        <taxon>Zarea</taxon>
    </lineage>
</organism>